<dbReference type="AlphaFoldDB" id="A0A5R9K7G2"/>
<keyword evidence="1" id="KW-1133">Transmembrane helix</keyword>
<reference evidence="3 4" key="1">
    <citation type="submission" date="2019-05" db="EMBL/GenBank/DDBJ databases">
        <authorList>
            <person name="Qu J.-H."/>
        </authorList>
    </citation>
    <scope>NUCLEOTIDE SEQUENCE [LARGE SCALE GENOMIC DNA]</scope>
    <source>
        <strain evidence="3 4">Z12</strain>
    </source>
</reference>
<comment type="caution">
    <text evidence="3">The sequence shown here is derived from an EMBL/GenBank/DDBJ whole genome shotgun (WGS) entry which is preliminary data.</text>
</comment>
<evidence type="ECO:0000313" key="3">
    <source>
        <dbReference type="EMBL" id="TLU89812.1"/>
    </source>
</evidence>
<evidence type="ECO:0000259" key="2">
    <source>
        <dbReference type="Pfam" id="PF18962"/>
    </source>
</evidence>
<accession>A0A5R9K7G2</accession>
<dbReference type="RefSeq" id="WP_138283165.1">
    <property type="nucleotide sequence ID" value="NZ_BMGE01000006.1"/>
</dbReference>
<dbReference type="EMBL" id="VCEI01000029">
    <property type="protein sequence ID" value="TLU89812.1"/>
    <property type="molecule type" value="Genomic_DNA"/>
</dbReference>
<evidence type="ECO:0000313" key="4">
    <source>
        <dbReference type="Proteomes" id="UP000309788"/>
    </source>
</evidence>
<name>A0A5R9K7G2_9BACT</name>
<organism evidence="3 4">
    <name type="scientific">Dyadobacter sediminis</name>
    <dbReference type="NCBI Taxonomy" id="1493691"/>
    <lineage>
        <taxon>Bacteria</taxon>
        <taxon>Pseudomonadati</taxon>
        <taxon>Bacteroidota</taxon>
        <taxon>Cytophagia</taxon>
        <taxon>Cytophagales</taxon>
        <taxon>Spirosomataceae</taxon>
        <taxon>Dyadobacter</taxon>
    </lineage>
</organism>
<dbReference type="NCBIfam" id="TIGR04183">
    <property type="entry name" value="Por_Secre_tail"/>
    <property type="match status" value="1"/>
</dbReference>
<feature type="transmembrane region" description="Helical" evidence="1">
    <location>
        <begin position="14"/>
        <end position="33"/>
    </location>
</feature>
<gene>
    <name evidence="3" type="ORF">FEM55_19955</name>
</gene>
<keyword evidence="4" id="KW-1185">Reference proteome</keyword>
<protein>
    <submittedName>
        <fullName evidence="3">T9SS type A sorting domain-containing protein</fullName>
    </submittedName>
</protein>
<proteinExistence type="predicted"/>
<dbReference type="InterPro" id="IPR026444">
    <property type="entry name" value="Secre_tail"/>
</dbReference>
<feature type="domain" description="Secretion system C-terminal sorting" evidence="2">
    <location>
        <begin position="233"/>
        <end position="303"/>
    </location>
</feature>
<dbReference type="OrthoDB" id="531718at2"/>
<keyword evidence="1" id="KW-0812">Transmembrane</keyword>
<sequence>MFIVTITPNHQMKAIFRFCIFPVIFMGALLIAAECLLFDKNPNFNDFDSVSNGYSKDSFAVENVAVHHVIGSEYRTTIKDKPFSSPSPEQNTRTYYKPEKRVVQNRPDLDDQNVKLYRTTKKFCIDNEKIYGNKRREVIKNEGNKLSDDREDLAVKYMNNQKRICLDVMLRSPHCKTDTFISPHVPDSADTLEVAGKKMVAQSGQKQVRPKDIFDSMHHTVRNKVSASLTISLFPNPVRDKLVIVAPDWDNMESIQLFTIYGKSVYKAEPVQNEIHVGSFASGMYVVMITSKDGSQHSQKVLINTE</sequence>
<dbReference type="Pfam" id="PF18962">
    <property type="entry name" value="Por_Secre_tail"/>
    <property type="match status" value="1"/>
</dbReference>
<evidence type="ECO:0000256" key="1">
    <source>
        <dbReference type="SAM" id="Phobius"/>
    </source>
</evidence>
<keyword evidence="1" id="KW-0472">Membrane</keyword>
<dbReference type="Proteomes" id="UP000309788">
    <property type="component" value="Unassembled WGS sequence"/>
</dbReference>